<dbReference type="SUPFAM" id="SSF50346">
    <property type="entry name" value="PRC-barrel domain"/>
    <property type="match status" value="2"/>
</dbReference>
<evidence type="ECO:0000313" key="3">
    <source>
        <dbReference type="Proteomes" id="UP001601058"/>
    </source>
</evidence>
<evidence type="ECO:0000259" key="1">
    <source>
        <dbReference type="Pfam" id="PF05239"/>
    </source>
</evidence>
<reference evidence="2 3" key="1">
    <citation type="submission" date="2024-08" db="EMBL/GenBank/DDBJ databases">
        <title>Two novel Cytobacillus novel species.</title>
        <authorList>
            <person name="Liu G."/>
        </authorList>
    </citation>
    <scope>NUCLEOTIDE SEQUENCE [LARGE SCALE GENOMIC DNA]</scope>
    <source>
        <strain evidence="2 3">FJAT-53684</strain>
    </source>
</reference>
<dbReference type="RefSeq" id="WP_389219452.1">
    <property type="nucleotide sequence ID" value="NZ_JBIACJ010000005.1"/>
</dbReference>
<dbReference type="EMBL" id="JBIACJ010000005">
    <property type="protein sequence ID" value="MFE8696892.1"/>
    <property type="molecule type" value="Genomic_DNA"/>
</dbReference>
<dbReference type="Pfam" id="PF05239">
    <property type="entry name" value="PRC"/>
    <property type="match status" value="2"/>
</dbReference>
<dbReference type="Gene3D" id="2.30.30.240">
    <property type="entry name" value="PRC-barrel domain"/>
    <property type="match status" value="1"/>
</dbReference>
<organism evidence="2 3">
    <name type="scientific">Cytobacillus mangrovibacter</name>
    <dbReference type="NCBI Taxonomy" id="3299024"/>
    <lineage>
        <taxon>Bacteria</taxon>
        <taxon>Bacillati</taxon>
        <taxon>Bacillota</taxon>
        <taxon>Bacilli</taxon>
        <taxon>Bacillales</taxon>
        <taxon>Bacillaceae</taxon>
        <taxon>Cytobacillus</taxon>
    </lineage>
</organism>
<comment type="caution">
    <text evidence="2">The sequence shown here is derived from an EMBL/GenBank/DDBJ whole genome shotgun (WGS) entry which is preliminary data.</text>
</comment>
<feature type="domain" description="PRC-barrel" evidence="1">
    <location>
        <begin position="93"/>
        <end position="153"/>
    </location>
</feature>
<dbReference type="Proteomes" id="UP001601058">
    <property type="component" value="Unassembled WGS sequence"/>
</dbReference>
<accession>A0ABW6JZU5</accession>
<dbReference type="InterPro" id="IPR011033">
    <property type="entry name" value="PRC_barrel-like_sf"/>
</dbReference>
<keyword evidence="3" id="KW-1185">Reference proteome</keyword>
<dbReference type="InterPro" id="IPR027275">
    <property type="entry name" value="PRC-brl_dom"/>
</dbReference>
<evidence type="ECO:0000313" key="2">
    <source>
        <dbReference type="EMBL" id="MFE8696892.1"/>
    </source>
</evidence>
<name>A0ABW6JZU5_9BACI</name>
<gene>
    <name evidence="2" type="ORF">ACFYKT_11160</name>
</gene>
<sequence length="258" mass="28499">MKKSSQITGLPIISIADGQQIGEVKSLVINPEKGSIDFLTIENEEWQVSVKAIPFKRVVGIGEYAVTIESDHAVIDLNEIPIANQLVNKKIKINNTKVMTRKGELIGEVTEFYTDDATGQILGLDLILGESEATMLSSYVLTYGKDIIIVKEDVSEGFLEHSSHLDPNYQKDVEAGLTGELLEDNVPSSLVLQENEEEHALKEKQIELLNGKRVLKDIMDLEGNVIIFENAVLTREDILKAQKEGPSVVVELSMNVEA</sequence>
<proteinExistence type="predicted"/>
<feature type="domain" description="PRC-barrel" evidence="1">
    <location>
        <begin position="3"/>
        <end position="72"/>
    </location>
</feature>
<protein>
    <submittedName>
        <fullName evidence="2">PRC-barrel domain-containing protein</fullName>
    </submittedName>
</protein>